<dbReference type="SUPFAM" id="SSF54593">
    <property type="entry name" value="Glyoxalase/Bleomycin resistance protein/Dihydroxybiphenyl dioxygenase"/>
    <property type="match status" value="1"/>
</dbReference>
<dbReference type="Pfam" id="PF18029">
    <property type="entry name" value="Glyoxalase_6"/>
    <property type="match status" value="1"/>
</dbReference>
<proteinExistence type="predicted"/>
<organism evidence="2 3">
    <name type="scientific">Piscinibacter gummiphilus</name>
    <dbReference type="NCBI Taxonomy" id="946333"/>
    <lineage>
        <taxon>Bacteria</taxon>
        <taxon>Pseudomonadati</taxon>
        <taxon>Pseudomonadota</taxon>
        <taxon>Betaproteobacteria</taxon>
        <taxon>Burkholderiales</taxon>
        <taxon>Sphaerotilaceae</taxon>
        <taxon>Piscinibacter</taxon>
    </lineage>
</organism>
<protein>
    <submittedName>
        <fullName evidence="2">VOC family protein</fullName>
    </submittedName>
</protein>
<accession>A0ABZ0CRY0</accession>
<evidence type="ECO:0000259" key="1">
    <source>
        <dbReference type="PROSITE" id="PS51819"/>
    </source>
</evidence>
<dbReference type="EMBL" id="CP136336">
    <property type="protein sequence ID" value="WOB07747.1"/>
    <property type="molecule type" value="Genomic_DNA"/>
</dbReference>
<dbReference type="InterPro" id="IPR041581">
    <property type="entry name" value="Glyoxalase_6"/>
</dbReference>
<dbReference type="PROSITE" id="PS51819">
    <property type="entry name" value="VOC"/>
    <property type="match status" value="1"/>
</dbReference>
<name>A0ABZ0CRY0_9BURK</name>
<dbReference type="InterPro" id="IPR029068">
    <property type="entry name" value="Glyas_Bleomycin-R_OHBP_Dase"/>
</dbReference>
<feature type="domain" description="VOC" evidence="1">
    <location>
        <begin position="1"/>
        <end position="124"/>
    </location>
</feature>
<dbReference type="Gene3D" id="3.10.180.10">
    <property type="entry name" value="2,3-Dihydroxybiphenyl 1,2-Dioxygenase, domain 1"/>
    <property type="match status" value="1"/>
</dbReference>
<dbReference type="Proteomes" id="UP001303946">
    <property type="component" value="Chromosome"/>
</dbReference>
<dbReference type="RefSeq" id="WP_316700402.1">
    <property type="nucleotide sequence ID" value="NZ_CP136336.1"/>
</dbReference>
<reference evidence="2 3" key="1">
    <citation type="submission" date="2023-10" db="EMBL/GenBank/DDBJ databases">
        <title>Bacteria for the degradation of biodegradable plastic PBAT(Polybutylene adipate terephthalate).</title>
        <authorList>
            <person name="Weon H.-Y."/>
            <person name="Yeon J."/>
        </authorList>
    </citation>
    <scope>NUCLEOTIDE SEQUENCE [LARGE SCALE GENOMIC DNA]</scope>
    <source>
        <strain evidence="2 3">SBD 7-3</strain>
    </source>
</reference>
<keyword evidence="3" id="KW-1185">Reference proteome</keyword>
<evidence type="ECO:0000313" key="3">
    <source>
        <dbReference type="Proteomes" id="UP001303946"/>
    </source>
</evidence>
<gene>
    <name evidence="2" type="ORF">RXV79_22920</name>
</gene>
<dbReference type="InterPro" id="IPR037523">
    <property type="entry name" value="VOC_core"/>
</dbReference>
<evidence type="ECO:0000313" key="2">
    <source>
        <dbReference type="EMBL" id="WOB07747.1"/>
    </source>
</evidence>
<sequence length="134" mass="14598">MDMLVNIDVPDLPRAEAFYCNAFGLRPGRRIGGEVLELLGGPVPIYLLQKAAGTSPVPGDTQVRSYSRHWCPVHVDIVVPDINAAVRQALTAGALQEKPVQEARWGKLAMFSDPFGNGFCLIEFVGRGYDEIAT</sequence>